<keyword evidence="4 8" id="KW-0812">Transmembrane</keyword>
<feature type="transmembrane region" description="Helical" evidence="8">
    <location>
        <begin position="351"/>
        <end position="373"/>
    </location>
</feature>
<evidence type="ECO:0000313" key="12">
    <source>
        <dbReference type="EMBL" id="MCP1175385.1"/>
    </source>
</evidence>
<feature type="region of interest" description="Disordered" evidence="7">
    <location>
        <begin position="736"/>
        <end position="758"/>
    </location>
</feature>
<feature type="signal peptide" evidence="9">
    <location>
        <begin position="1"/>
        <end position="32"/>
    </location>
</feature>
<dbReference type="SUPFAM" id="SSF82689">
    <property type="entry name" value="Mechanosensitive channel protein MscS (YggB), C-terminal domain"/>
    <property type="match status" value="1"/>
</dbReference>
<dbReference type="InterPro" id="IPR011014">
    <property type="entry name" value="MscS_channel_TM-2"/>
</dbReference>
<dbReference type="RefSeq" id="WP_253542090.1">
    <property type="nucleotide sequence ID" value="NZ_JAMYWC010000009.1"/>
</dbReference>
<evidence type="ECO:0000256" key="8">
    <source>
        <dbReference type="SAM" id="Phobius"/>
    </source>
</evidence>
<feature type="transmembrane region" description="Helical" evidence="8">
    <location>
        <begin position="227"/>
        <end position="253"/>
    </location>
</feature>
<dbReference type="PROSITE" id="PS51257">
    <property type="entry name" value="PROKAR_LIPOPROTEIN"/>
    <property type="match status" value="1"/>
</dbReference>
<evidence type="ECO:0000259" key="11">
    <source>
        <dbReference type="Pfam" id="PF21088"/>
    </source>
</evidence>
<proteinExistence type="inferred from homology"/>
<comment type="similarity">
    <text evidence="2">Belongs to the MscS (TC 1.A.23) family.</text>
</comment>
<reference evidence="13" key="1">
    <citation type="journal article" date="2023" name="Front. Microbiol.">
        <title>Ralstonia chuxiongensis sp. nov., Ralstonia mojiangensis sp. nov., and Ralstonia soli sp. nov., isolated from tobacco fields, are three novel species in the family Burkholderiaceae.</title>
        <authorList>
            <person name="Lu C.H."/>
            <person name="Zhang Y.Y."/>
            <person name="Jiang N."/>
            <person name="Chen W."/>
            <person name="Shao X."/>
            <person name="Zhao Z.M."/>
            <person name="Lu W.L."/>
            <person name="Hu X."/>
            <person name="Xi Y.X."/>
            <person name="Zou S.Y."/>
            <person name="Wei Q.J."/>
            <person name="Lin Z.L."/>
            <person name="Gong L."/>
            <person name="Gai X.T."/>
            <person name="Zhang L.Q."/>
            <person name="Li J.Y."/>
            <person name="Jin Y."/>
            <person name="Xia Z.Y."/>
        </authorList>
    </citation>
    <scope>NUCLEOTIDE SEQUENCE [LARGE SCALE GENOMIC DNA]</scope>
    <source>
        <strain evidence="13">21YRMH01-3</strain>
    </source>
</reference>
<dbReference type="AlphaFoldDB" id="A0AA41X1D0"/>
<dbReference type="Proteomes" id="UP001162793">
    <property type="component" value="Unassembled WGS sequence"/>
</dbReference>
<evidence type="ECO:0000256" key="6">
    <source>
        <dbReference type="ARBA" id="ARBA00023136"/>
    </source>
</evidence>
<feature type="domain" description="Mechanosensitive ion channel transmembrane helices 2/3" evidence="11">
    <location>
        <begin position="517"/>
        <end position="557"/>
    </location>
</feature>
<dbReference type="Pfam" id="PF00924">
    <property type="entry name" value="MS_channel_2nd"/>
    <property type="match status" value="1"/>
</dbReference>
<dbReference type="SUPFAM" id="SSF50182">
    <property type="entry name" value="Sm-like ribonucleoproteins"/>
    <property type="match status" value="1"/>
</dbReference>
<dbReference type="SUPFAM" id="SSF82861">
    <property type="entry name" value="Mechanosensitive channel protein MscS (YggB), transmembrane region"/>
    <property type="match status" value="1"/>
</dbReference>
<evidence type="ECO:0000256" key="3">
    <source>
        <dbReference type="ARBA" id="ARBA00022475"/>
    </source>
</evidence>
<evidence type="ECO:0000256" key="1">
    <source>
        <dbReference type="ARBA" id="ARBA00004651"/>
    </source>
</evidence>
<comment type="subcellular location">
    <subcellularLocation>
        <location evidence="1">Cell membrane</location>
        <topology evidence="1">Multi-pass membrane protein</topology>
    </subcellularLocation>
</comment>
<feature type="transmembrane region" description="Helical" evidence="8">
    <location>
        <begin position="385"/>
        <end position="406"/>
    </location>
</feature>
<dbReference type="GO" id="GO:0008381">
    <property type="term" value="F:mechanosensitive monoatomic ion channel activity"/>
    <property type="evidence" value="ECO:0007669"/>
    <property type="project" value="InterPro"/>
</dbReference>
<dbReference type="Pfam" id="PF21088">
    <property type="entry name" value="MS_channel_1st"/>
    <property type="match status" value="1"/>
</dbReference>
<feature type="transmembrane region" description="Helical" evidence="8">
    <location>
        <begin position="300"/>
        <end position="323"/>
    </location>
</feature>
<feature type="domain" description="Mechanosensitive ion channel MscS" evidence="10">
    <location>
        <begin position="559"/>
        <end position="623"/>
    </location>
</feature>
<dbReference type="PANTHER" id="PTHR30460">
    <property type="entry name" value="MODERATE CONDUCTANCE MECHANOSENSITIVE CHANNEL YBIO"/>
    <property type="match status" value="1"/>
</dbReference>
<keyword evidence="6 8" id="KW-0472">Membrane</keyword>
<dbReference type="Gene3D" id="2.30.30.60">
    <property type="match status" value="1"/>
</dbReference>
<feature type="transmembrane region" description="Helical" evidence="8">
    <location>
        <begin position="538"/>
        <end position="556"/>
    </location>
</feature>
<keyword evidence="5 8" id="KW-1133">Transmembrane helix</keyword>
<dbReference type="InterPro" id="IPR006685">
    <property type="entry name" value="MscS_channel_2nd"/>
</dbReference>
<feature type="chain" id="PRO_5041248677" evidence="9">
    <location>
        <begin position="33"/>
        <end position="758"/>
    </location>
</feature>
<evidence type="ECO:0000259" key="10">
    <source>
        <dbReference type="Pfam" id="PF00924"/>
    </source>
</evidence>
<dbReference type="InterPro" id="IPR010920">
    <property type="entry name" value="LSM_dom_sf"/>
</dbReference>
<dbReference type="Gene3D" id="3.30.70.100">
    <property type="match status" value="1"/>
</dbReference>
<name>A0AA41X1D0_9RALS</name>
<dbReference type="InterPro" id="IPR045276">
    <property type="entry name" value="YbiO_bact"/>
</dbReference>
<feature type="transmembrane region" description="Helical" evidence="8">
    <location>
        <begin position="427"/>
        <end position="448"/>
    </location>
</feature>
<evidence type="ECO:0000256" key="5">
    <source>
        <dbReference type="ARBA" id="ARBA00022989"/>
    </source>
</evidence>
<dbReference type="PANTHER" id="PTHR30460:SF0">
    <property type="entry name" value="MODERATE CONDUCTANCE MECHANOSENSITIVE CHANNEL YBIO"/>
    <property type="match status" value="1"/>
</dbReference>
<evidence type="ECO:0000256" key="9">
    <source>
        <dbReference type="SAM" id="SignalP"/>
    </source>
</evidence>
<dbReference type="GO" id="GO:0005886">
    <property type="term" value="C:plasma membrane"/>
    <property type="evidence" value="ECO:0007669"/>
    <property type="project" value="UniProtKB-SubCell"/>
</dbReference>
<protein>
    <submittedName>
        <fullName evidence="12">Mechanosensitive ion channel family protein</fullName>
    </submittedName>
</protein>
<evidence type="ECO:0000256" key="7">
    <source>
        <dbReference type="SAM" id="MobiDB-lite"/>
    </source>
</evidence>
<comment type="caution">
    <text evidence="12">The sequence shown here is derived from an EMBL/GenBank/DDBJ whole genome shotgun (WGS) entry which is preliminary data.</text>
</comment>
<dbReference type="InterPro" id="IPR049142">
    <property type="entry name" value="MS_channel_1st"/>
</dbReference>
<dbReference type="InterPro" id="IPR011066">
    <property type="entry name" value="MscS_channel_C_sf"/>
</dbReference>
<dbReference type="Gene3D" id="1.10.287.1260">
    <property type="match status" value="1"/>
</dbReference>
<gene>
    <name evidence="12" type="ORF">NKG59_23720</name>
</gene>
<feature type="transmembrane region" description="Helical" evidence="8">
    <location>
        <begin position="157"/>
        <end position="177"/>
    </location>
</feature>
<keyword evidence="9" id="KW-0732">Signal</keyword>
<accession>A0AA41X1D0</accession>
<feature type="transmembrane region" description="Helical" evidence="8">
    <location>
        <begin position="468"/>
        <end position="486"/>
    </location>
</feature>
<evidence type="ECO:0000256" key="4">
    <source>
        <dbReference type="ARBA" id="ARBA00022692"/>
    </source>
</evidence>
<dbReference type="EMBL" id="JAMYWC010000009">
    <property type="protein sequence ID" value="MCP1175385.1"/>
    <property type="molecule type" value="Genomic_DNA"/>
</dbReference>
<evidence type="ECO:0000313" key="13">
    <source>
        <dbReference type="Proteomes" id="UP001162793"/>
    </source>
</evidence>
<organism evidence="12 13">
    <name type="scientific">Ralstonia chuxiongensis</name>
    <dbReference type="NCBI Taxonomy" id="2957504"/>
    <lineage>
        <taxon>Bacteria</taxon>
        <taxon>Pseudomonadati</taxon>
        <taxon>Pseudomonadota</taxon>
        <taxon>Betaproteobacteria</taxon>
        <taxon>Burkholderiales</taxon>
        <taxon>Burkholderiaceae</taxon>
        <taxon>Ralstonia</taxon>
    </lineage>
</organism>
<keyword evidence="13" id="KW-1185">Reference proteome</keyword>
<sequence>MRTHSPFLTRRLWPLASFLLLLMACVANVADAAPVSFSKLAGLPTSTASASVPAADPAQTRQSLDTVITLLNNDQQRTALVNELKQLRDGMSAQQKVQAEQAPGLLGAVASLIENGSLQADVEAGAPRYWLRRIEAASGNAGLLLSPDKRLPLAADFASTVGIWAAIAGGLLGLGWLIRRVFGFTVALGPHPTTRALLIDAARKIGPWAISFVVIMRLERDASPGFVLALVLAYAIVWGAIITAGVAMLFSLFSGSAHRRVAVEYLFKHGMWPIFLTASLGACGDALVDPRVALVLGGSLSLLLATVCNVVASLMLAVGALWARRPIGQLIANRPLELRSGEHAGNQVRRLLAAFWPVPVVVLASATVVATLTTPDNVDVVARRAVMTSLLLVAAFFLSALIRPRANWRSQLRLARSSPYVERLKHFVGALIKLAIWIAFLELVLRVWGHTLVEVAHSSVNGKRIADAMVGLISTVFATWLVWILLDTAILRALSPASARAQPSTRALTILPLLRNGLKVTLVVTASIGVLANLGVNVTPLVAGAGVIGLAVGFGAQSLAQDFITGIFILMEDTISVGDTVDVGVATGTVINLTIRTVRLRDGTGAVLSIPFSQIKTVRNLSRDYSFADFEVRVSMEAEPQQAIDLVRAAADQIAGEPRFAYTLLGGAEIFGLDRFEGGAMIVKGRFKTRPQKQADVLRAFNVVLKDAFDKAHVPLAAPGTVLRTSAAFEEWMTRVGGPDEGKVPRAADEPPAAGAPA</sequence>
<dbReference type="InterPro" id="IPR023408">
    <property type="entry name" value="MscS_beta-dom_sf"/>
</dbReference>
<feature type="compositionally biased region" description="Basic and acidic residues" evidence="7">
    <location>
        <begin position="738"/>
        <end position="749"/>
    </location>
</feature>
<evidence type="ECO:0000256" key="2">
    <source>
        <dbReference type="ARBA" id="ARBA00008017"/>
    </source>
</evidence>
<keyword evidence="3" id="KW-1003">Cell membrane</keyword>